<comment type="caution">
    <text evidence="1">The sequence shown here is derived from an EMBL/GenBank/DDBJ whole genome shotgun (WGS) entry which is preliminary data.</text>
</comment>
<protein>
    <submittedName>
        <fullName evidence="1">Uncharacterized protein (DUF952 family)</fullName>
    </submittedName>
</protein>
<keyword evidence="2" id="KW-1185">Reference proteome</keyword>
<dbReference type="AlphaFoldDB" id="A0A839SV16"/>
<dbReference type="Pfam" id="PF06108">
    <property type="entry name" value="DUF952"/>
    <property type="match status" value="1"/>
</dbReference>
<gene>
    <name evidence="1" type="ORF">FHR98_001097</name>
</gene>
<organism evidence="1 2">
    <name type="scientific">Limibacillus halophilus</name>
    <dbReference type="NCBI Taxonomy" id="1579333"/>
    <lineage>
        <taxon>Bacteria</taxon>
        <taxon>Pseudomonadati</taxon>
        <taxon>Pseudomonadota</taxon>
        <taxon>Alphaproteobacteria</taxon>
        <taxon>Rhodospirillales</taxon>
        <taxon>Rhodovibrionaceae</taxon>
        <taxon>Limibacillus</taxon>
    </lineage>
</organism>
<evidence type="ECO:0000313" key="1">
    <source>
        <dbReference type="EMBL" id="MBB3064825.1"/>
    </source>
</evidence>
<dbReference type="Gene3D" id="3.20.170.20">
    <property type="entry name" value="Protein of unknown function DUF952"/>
    <property type="match status" value="1"/>
</dbReference>
<dbReference type="Proteomes" id="UP000581135">
    <property type="component" value="Unassembled WGS sequence"/>
</dbReference>
<dbReference type="RefSeq" id="WP_183415620.1">
    <property type="nucleotide sequence ID" value="NZ_JACHXA010000002.1"/>
</dbReference>
<dbReference type="PANTHER" id="PTHR34129">
    <property type="entry name" value="BLR1139 PROTEIN"/>
    <property type="match status" value="1"/>
</dbReference>
<dbReference type="InterPro" id="IPR009297">
    <property type="entry name" value="DUF952"/>
</dbReference>
<name>A0A839SV16_9PROT</name>
<reference evidence="1 2" key="1">
    <citation type="submission" date="2020-08" db="EMBL/GenBank/DDBJ databases">
        <title>Genomic Encyclopedia of Type Strains, Phase III (KMG-III): the genomes of soil and plant-associated and newly described type strains.</title>
        <authorList>
            <person name="Whitman W."/>
        </authorList>
    </citation>
    <scope>NUCLEOTIDE SEQUENCE [LARGE SCALE GENOMIC DNA]</scope>
    <source>
        <strain evidence="1 2">CECT 8803</strain>
    </source>
</reference>
<dbReference type="PANTHER" id="PTHR34129:SF1">
    <property type="entry name" value="DUF952 DOMAIN-CONTAINING PROTEIN"/>
    <property type="match status" value="1"/>
</dbReference>
<proteinExistence type="predicted"/>
<accession>A0A839SV16</accession>
<evidence type="ECO:0000313" key="2">
    <source>
        <dbReference type="Proteomes" id="UP000581135"/>
    </source>
</evidence>
<dbReference type="SUPFAM" id="SSF56399">
    <property type="entry name" value="ADP-ribosylation"/>
    <property type="match status" value="1"/>
</dbReference>
<dbReference type="EMBL" id="JACHXA010000002">
    <property type="protein sequence ID" value="MBB3064825.1"/>
    <property type="molecule type" value="Genomic_DNA"/>
</dbReference>
<sequence>MVNKRIYHICRIDEWAAAEAEGRYLGSSQDRADGFIHFSRAEQVEASAAKHRAGQDNLVLIAVDPARLGDALKWEPSRGGHLFPHLYGPLPLTAVIRTWPLHLDAEERHLFPEAY</sequence>